<feature type="domain" description="DUF7788" evidence="3">
    <location>
        <begin position="418"/>
        <end position="521"/>
    </location>
</feature>
<dbReference type="InterPro" id="IPR056690">
    <property type="entry name" value="DUF7788"/>
</dbReference>
<dbReference type="InterPro" id="IPR058580">
    <property type="entry name" value="DUF2828"/>
</dbReference>
<gene>
    <name evidence="4" type="ORF">QYE76_037124</name>
</gene>
<evidence type="ECO:0000259" key="2">
    <source>
        <dbReference type="Pfam" id="PF11443"/>
    </source>
</evidence>
<evidence type="ECO:0000259" key="3">
    <source>
        <dbReference type="Pfam" id="PF25043"/>
    </source>
</evidence>
<keyword evidence="5" id="KW-1185">Reference proteome</keyword>
<dbReference type="PIRSF" id="PIRSF015417">
    <property type="entry name" value="T31B5_30_vWA"/>
    <property type="match status" value="1"/>
</dbReference>
<organism evidence="4 5">
    <name type="scientific">Lolium multiflorum</name>
    <name type="common">Italian ryegrass</name>
    <name type="synonym">Lolium perenne subsp. multiflorum</name>
    <dbReference type="NCBI Taxonomy" id="4521"/>
    <lineage>
        <taxon>Eukaryota</taxon>
        <taxon>Viridiplantae</taxon>
        <taxon>Streptophyta</taxon>
        <taxon>Embryophyta</taxon>
        <taxon>Tracheophyta</taxon>
        <taxon>Spermatophyta</taxon>
        <taxon>Magnoliopsida</taxon>
        <taxon>Liliopsida</taxon>
        <taxon>Poales</taxon>
        <taxon>Poaceae</taxon>
        <taxon>BOP clade</taxon>
        <taxon>Pooideae</taxon>
        <taxon>Poodae</taxon>
        <taxon>Poeae</taxon>
        <taxon>Poeae Chloroplast Group 2 (Poeae type)</taxon>
        <taxon>Loliodinae</taxon>
        <taxon>Loliinae</taxon>
        <taxon>Lolium</taxon>
    </lineage>
</organism>
<reference evidence="4" key="1">
    <citation type="submission" date="2023-07" db="EMBL/GenBank/DDBJ databases">
        <title>A chromosome-level genome assembly of Lolium multiflorum.</title>
        <authorList>
            <person name="Chen Y."/>
            <person name="Copetti D."/>
            <person name="Kolliker R."/>
            <person name="Studer B."/>
        </authorList>
    </citation>
    <scope>NUCLEOTIDE SEQUENCE</scope>
    <source>
        <strain evidence="4">02402/16</strain>
        <tissue evidence="4">Leaf</tissue>
    </source>
</reference>
<dbReference type="PANTHER" id="PTHR31373:SF17">
    <property type="entry name" value="OS06G0652100 PROTEIN"/>
    <property type="match status" value="1"/>
</dbReference>
<name>A0AAD8R3R3_LOLMU</name>
<protein>
    <submittedName>
        <fullName evidence="4">Uncharacterized protein</fullName>
    </submittedName>
</protein>
<dbReference type="AlphaFoldDB" id="A0AAD8R3R3"/>
<feature type="region of interest" description="Disordered" evidence="1">
    <location>
        <begin position="40"/>
        <end position="62"/>
    </location>
</feature>
<evidence type="ECO:0000313" key="5">
    <source>
        <dbReference type="Proteomes" id="UP001231189"/>
    </source>
</evidence>
<dbReference type="PANTHER" id="PTHR31373">
    <property type="entry name" value="OS06G0652100 PROTEIN"/>
    <property type="match status" value="1"/>
</dbReference>
<dbReference type="EMBL" id="JAUUTY010000007">
    <property type="protein sequence ID" value="KAK1613451.1"/>
    <property type="molecule type" value="Genomic_DNA"/>
</dbReference>
<dbReference type="Pfam" id="PF25043">
    <property type="entry name" value="DUF7788"/>
    <property type="match status" value="1"/>
</dbReference>
<sequence length="536" mass="59217">MATVACRRAVVRTLLGPPIAPIRAAAVKVPPASTGDPFVNKFSKPAVKPPPAKTRTENNSPTFATSGDPCLDFFFHVVPGTPAASVSSLLAKAWAAEPLTALRLACNLRGVRGTGKADREGFYAAALWMHEHHPATLALNAGPIADVGYLKDLPEILHRIVNDDRRLGRFHARKPRREMSPDEALELRRLRIVAAMRAVERYHGDPRYRFLHDCTADLFADMLAEDMRRLGDGKLPEISLAGKWCPSLKSRYDRSTLLCEAIARRLFPKGSAPELFEDLPDANYASRARACLRKAALVPLRRALELPEHDAERFCQYLESVRAGKAKIAAGALLPHEILASVGTDGEDVADLQWQRTVDDLLALGKLNNCLAVCDVSGSMTGLPIDVCVALGLLLSELCDEPWRHRVITFSERPQLHHAVFDQLLRVAVDGNVPPERMVKKVFVFSDMEFDEASSRPWETDYEVITRKYWEAGYGAAVPQIVFWNLRDSRSVPVMAEQNGVALVSGFSKNMLKLFLDGADAMTPRAVMEKAISGRE</sequence>
<accession>A0AAD8R3R3</accession>
<dbReference type="Proteomes" id="UP001231189">
    <property type="component" value="Unassembled WGS sequence"/>
</dbReference>
<feature type="domain" description="DUF2828" evidence="2">
    <location>
        <begin position="188"/>
        <end position="309"/>
    </location>
</feature>
<evidence type="ECO:0000256" key="1">
    <source>
        <dbReference type="SAM" id="MobiDB-lite"/>
    </source>
</evidence>
<comment type="caution">
    <text evidence="4">The sequence shown here is derived from an EMBL/GenBank/DDBJ whole genome shotgun (WGS) entry which is preliminary data.</text>
</comment>
<proteinExistence type="predicted"/>
<evidence type="ECO:0000313" key="4">
    <source>
        <dbReference type="EMBL" id="KAK1613451.1"/>
    </source>
</evidence>
<feature type="domain" description="DUF2828" evidence="2">
    <location>
        <begin position="56"/>
        <end position="169"/>
    </location>
</feature>
<dbReference type="Pfam" id="PF11443">
    <property type="entry name" value="DUF2828"/>
    <property type="match status" value="2"/>
</dbReference>
<dbReference type="InterPro" id="IPR011205">
    <property type="entry name" value="UCP015417_vWA"/>
</dbReference>